<proteinExistence type="inferred from homology"/>
<dbReference type="InParanoid" id="A0A6P6Y2Z5"/>
<dbReference type="Proteomes" id="UP000515146">
    <property type="component" value="Unplaced"/>
</dbReference>
<dbReference type="Pfam" id="PF05700">
    <property type="entry name" value="BCAS2"/>
    <property type="match status" value="1"/>
</dbReference>
<gene>
    <name evidence="9" type="primary">LOC113793979</name>
</gene>
<comment type="similarity">
    <text evidence="2">Belongs to the SPF27 family.</text>
</comment>
<keyword evidence="7" id="KW-0539">Nucleus</keyword>
<dbReference type="AlphaFoldDB" id="A0A6P6Y2Z5"/>
<dbReference type="GO" id="GO:0071011">
    <property type="term" value="C:precatalytic spliceosome"/>
    <property type="evidence" value="ECO:0007669"/>
    <property type="project" value="TreeGrafter"/>
</dbReference>
<sequence>MNSDLVDALPYIDNEFNNPEVRLAVAQMVEDETKRYRPTKNYLESLPHIATMDITKFETDILRAEFERLNNGQPMEQLNMKRYELPSPSTGKLNDIWAWQECMENSFAQLEHQAIRIQNLELLGQYGAETWKMYNSILTQLLARSKAHLEKIRKQIQDINLSRKNSQLQAGEQIKILEENWVTLVGKNYEIERACLQLETDLMIKSQQQQQQKQDQPKK</sequence>
<dbReference type="GO" id="GO:0000974">
    <property type="term" value="C:Prp19 complex"/>
    <property type="evidence" value="ECO:0007669"/>
    <property type="project" value="TreeGrafter"/>
</dbReference>
<dbReference type="RefSeq" id="XP_027199858.1">
    <property type="nucleotide sequence ID" value="XM_027344057.1"/>
</dbReference>
<organism evidence="8 9">
    <name type="scientific">Dermatophagoides pteronyssinus</name>
    <name type="common">European house dust mite</name>
    <dbReference type="NCBI Taxonomy" id="6956"/>
    <lineage>
        <taxon>Eukaryota</taxon>
        <taxon>Metazoa</taxon>
        <taxon>Ecdysozoa</taxon>
        <taxon>Arthropoda</taxon>
        <taxon>Chelicerata</taxon>
        <taxon>Arachnida</taxon>
        <taxon>Acari</taxon>
        <taxon>Acariformes</taxon>
        <taxon>Sarcoptiformes</taxon>
        <taxon>Astigmata</taxon>
        <taxon>Psoroptidia</taxon>
        <taxon>Analgoidea</taxon>
        <taxon>Pyroglyphidae</taxon>
        <taxon>Dermatophagoidinae</taxon>
        <taxon>Dermatophagoides</taxon>
    </lineage>
</organism>
<name>A0A6P6Y2Z5_DERPT</name>
<dbReference type="KEGG" id="dpte:113793979"/>
<dbReference type="PANTHER" id="PTHR13296:SF0">
    <property type="entry name" value="PRE-MRNA-SPLICING FACTOR SPF27"/>
    <property type="match status" value="1"/>
</dbReference>
<reference evidence="9" key="1">
    <citation type="submission" date="2025-08" db="UniProtKB">
        <authorList>
            <consortium name="RefSeq"/>
        </authorList>
    </citation>
    <scope>IDENTIFICATION</scope>
    <source>
        <strain evidence="9">Airmid</strain>
    </source>
</reference>
<evidence type="ECO:0000256" key="5">
    <source>
        <dbReference type="ARBA" id="ARBA00022728"/>
    </source>
</evidence>
<dbReference type="InterPro" id="IPR008409">
    <property type="entry name" value="SPF27"/>
</dbReference>
<protein>
    <recommendedName>
        <fullName evidence="3">Pre-mRNA-splicing factor SPF27</fullName>
    </recommendedName>
</protein>
<dbReference type="CTD" id="10286"/>
<comment type="subcellular location">
    <subcellularLocation>
        <location evidence="1">Nucleus</location>
    </subcellularLocation>
</comment>
<keyword evidence="6" id="KW-0508">mRNA splicing</keyword>
<dbReference type="PANTHER" id="PTHR13296">
    <property type="entry name" value="BCAS2 PROTEIN"/>
    <property type="match status" value="1"/>
</dbReference>
<evidence type="ECO:0000256" key="3">
    <source>
        <dbReference type="ARBA" id="ARBA00014158"/>
    </source>
</evidence>
<evidence type="ECO:0000256" key="7">
    <source>
        <dbReference type="ARBA" id="ARBA00023242"/>
    </source>
</evidence>
<dbReference type="GO" id="GO:0008380">
    <property type="term" value="P:RNA splicing"/>
    <property type="evidence" value="ECO:0007669"/>
    <property type="project" value="UniProtKB-KW"/>
</dbReference>
<dbReference type="OrthoDB" id="205794at2759"/>
<evidence type="ECO:0000256" key="6">
    <source>
        <dbReference type="ARBA" id="ARBA00023187"/>
    </source>
</evidence>
<keyword evidence="8" id="KW-1185">Reference proteome</keyword>
<evidence type="ECO:0000256" key="1">
    <source>
        <dbReference type="ARBA" id="ARBA00004123"/>
    </source>
</evidence>
<evidence type="ECO:0000256" key="4">
    <source>
        <dbReference type="ARBA" id="ARBA00022664"/>
    </source>
</evidence>
<dbReference type="FunCoup" id="A0A6P6Y2Z5">
    <property type="interactions" value="1359"/>
</dbReference>
<accession>A0A6P6Y2Z5</accession>
<keyword evidence="4" id="KW-0507">mRNA processing</keyword>
<dbReference type="GO" id="GO:0006397">
    <property type="term" value="P:mRNA processing"/>
    <property type="evidence" value="ECO:0007669"/>
    <property type="project" value="UniProtKB-KW"/>
</dbReference>
<evidence type="ECO:0000313" key="9">
    <source>
        <dbReference type="RefSeq" id="XP_027199858.1"/>
    </source>
</evidence>
<keyword evidence="5" id="KW-0747">Spliceosome</keyword>
<evidence type="ECO:0000256" key="2">
    <source>
        <dbReference type="ARBA" id="ARBA00010788"/>
    </source>
</evidence>
<dbReference type="OMA" id="SAWQESI"/>
<dbReference type="GO" id="GO:0071013">
    <property type="term" value="C:catalytic step 2 spliceosome"/>
    <property type="evidence" value="ECO:0007669"/>
    <property type="project" value="TreeGrafter"/>
</dbReference>
<evidence type="ECO:0000313" key="8">
    <source>
        <dbReference type="Proteomes" id="UP000515146"/>
    </source>
</evidence>